<evidence type="ECO:0000256" key="7">
    <source>
        <dbReference type="RuleBase" id="RU000382"/>
    </source>
</evidence>
<evidence type="ECO:0000256" key="4">
    <source>
        <dbReference type="ARBA" id="ARBA00022898"/>
    </source>
</evidence>
<keyword evidence="9" id="KW-1185">Reference proteome</keyword>
<evidence type="ECO:0000256" key="1">
    <source>
        <dbReference type="ARBA" id="ARBA00001933"/>
    </source>
</evidence>
<dbReference type="PANTHER" id="PTHR11999:SF70">
    <property type="entry name" value="MIP05841P"/>
    <property type="match status" value="1"/>
</dbReference>
<dbReference type="EMBL" id="JAGPNK010000003">
    <property type="protein sequence ID" value="KAH7324990.1"/>
    <property type="molecule type" value="Genomic_DNA"/>
</dbReference>
<dbReference type="InterPro" id="IPR021115">
    <property type="entry name" value="Pyridoxal-P_BS"/>
</dbReference>
<evidence type="ECO:0000313" key="9">
    <source>
        <dbReference type="Proteomes" id="UP000813444"/>
    </source>
</evidence>
<keyword evidence="5 7" id="KW-0456">Lyase</keyword>
<dbReference type="GO" id="GO:0006520">
    <property type="term" value="P:amino acid metabolic process"/>
    <property type="evidence" value="ECO:0007669"/>
    <property type="project" value="InterPro"/>
</dbReference>
<evidence type="ECO:0000313" key="8">
    <source>
        <dbReference type="EMBL" id="KAH7324990.1"/>
    </source>
</evidence>
<dbReference type="PRINTS" id="PR00800">
    <property type="entry name" value="YHDCRBOXLASE"/>
</dbReference>
<dbReference type="GO" id="GO:0019752">
    <property type="term" value="P:carboxylic acid metabolic process"/>
    <property type="evidence" value="ECO:0007669"/>
    <property type="project" value="InterPro"/>
</dbReference>
<name>A0A8K0SYV7_9HYPO</name>
<evidence type="ECO:0000256" key="3">
    <source>
        <dbReference type="ARBA" id="ARBA00022793"/>
    </source>
</evidence>
<keyword evidence="8" id="KW-0808">Transferase</keyword>
<dbReference type="Gene3D" id="3.40.640.10">
    <property type="entry name" value="Type I PLP-dependent aspartate aminotransferase-like (Major domain)"/>
    <property type="match status" value="1"/>
</dbReference>
<sequence length="496" mass="54472">MPPHPTRHPQQRLFTMQVRMPSLQSELDQVSSSLASLVQRLLSTTQDVADDPIIKVAQASDVTTLKEMAAPGPARSVDHVIEEAFAIFDHRMRVNHPRFMGFIPSPTSPIAWLGDCIASAFNALGASKLQSSGPVVIEKTLIEWLATKIGFPSTAGGICVSGGSMANLMSIILARDRGVRRGQELRAVAYLSDQTHYSVAKALRFLGFNKDQVRRLPADESFRLCPERLKKAIEDDREAGLVPFLVVATCGTTNTGAVDPLEAISEICQQQNIWMHVDGAYGASAALSASRAEAVSGLKYADSVSWDAHKWLFQTYSCGLLLVKDKSYMVKSFANEGDYLRDGVAIEDEDIPNFWNYSMELTRPASRAMKLWFTLRVLGVDRIGRMLDHGFDLAGRAEEELRRLEDWEVTSAASMAVVTFRYAPPNLTETQRDELNTAISRSLIASNTAGILTTVVKGKVSLRICALSPHLSLDEMGGIVIETDRLAKELARSISS</sequence>
<evidence type="ECO:0000256" key="6">
    <source>
        <dbReference type="PIRSR" id="PIRSR602129-50"/>
    </source>
</evidence>
<protein>
    <submittedName>
        <fullName evidence="8">Pyridoxal phosphate-dependent transferase</fullName>
    </submittedName>
</protein>
<dbReference type="PROSITE" id="PS00392">
    <property type="entry name" value="DDC_GAD_HDC_YDC"/>
    <property type="match status" value="1"/>
</dbReference>
<dbReference type="SUPFAM" id="SSF53383">
    <property type="entry name" value="PLP-dependent transferases"/>
    <property type="match status" value="1"/>
</dbReference>
<dbReference type="InterPro" id="IPR015424">
    <property type="entry name" value="PyrdxlP-dep_Trfase"/>
</dbReference>
<dbReference type="GO" id="GO:0016740">
    <property type="term" value="F:transferase activity"/>
    <property type="evidence" value="ECO:0007669"/>
    <property type="project" value="UniProtKB-KW"/>
</dbReference>
<reference evidence="8" key="1">
    <citation type="journal article" date="2021" name="Nat. Commun.">
        <title>Genetic determinants of endophytism in the Arabidopsis root mycobiome.</title>
        <authorList>
            <person name="Mesny F."/>
            <person name="Miyauchi S."/>
            <person name="Thiergart T."/>
            <person name="Pickel B."/>
            <person name="Atanasova L."/>
            <person name="Karlsson M."/>
            <person name="Huettel B."/>
            <person name="Barry K.W."/>
            <person name="Haridas S."/>
            <person name="Chen C."/>
            <person name="Bauer D."/>
            <person name="Andreopoulos W."/>
            <person name="Pangilinan J."/>
            <person name="LaButti K."/>
            <person name="Riley R."/>
            <person name="Lipzen A."/>
            <person name="Clum A."/>
            <person name="Drula E."/>
            <person name="Henrissat B."/>
            <person name="Kohler A."/>
            <person name="Grigoriev I.V."/>
            <person name="Martin F.M."/>
            <person name="Hacquard S."/>
        </authorList>
    </citation>
    <scope>NUCLEOTIDE SEQUENCE</scope>
    <source>
        <strain evidence="8">MPI-CAGE-CH-0235</strain>
    </source>
</reference>
<proteinExistence type="inferred from homology"/>
<dbReference type="Pfam" id="PF00282">
    <property type="entry name" value="Pyridoxal_deC"/>
    <property type="match status" value="1"/>
</dbReference>
<dbReference type="InterPro" id="IPR015421">
    <property type="entry name" value="PyrdxlP-dep_Trfase_major"/>
</dbReference>
<dbReference type="PANTHER" id="PTHR11999">
    <property type="entry name" value="GROUP II PYRIDOXAL-5-PHOSPHATE DECARBOXYLASE"/>
    <property type="match status" value="1"/>
</dbReference>
<dbReference type="Proteomes" id="UP000813444">
    <property type="component" value="Unassembled WGS sequence"/>
</dbReference>
<evidence type="ECO:0000256" key="2">
    <source>
        <dbReference type="ARBA" id="ARBA00009533"/>
    </source>
</evidence>
<comment type="caution">
    <text evidence="8">The sequence shown here is derived from an EMBL/GenBank/DDBJ whole genome shotgun (WGS) entry which is preliminary data.</text>
</comment>
<keyword evidence="3" id="KW-0210">Decarboxylase</keyword>
<dbReference type="GO" id="GO:0016831">
    <property type="term" value="F:carboxy-lyase activity"/>
    <property type="evidence" value="ECO:0007669"/>
    <property type="project" value="UniProtKB-KW"/>
</dbReference>
<organism evidence="8 9">
    <name type="scientific">Stachybotrys elegans</name>
    <dbReference type="NCBI Taxonomy" id="80388"/>
    <lineage>
        <taxon>Eukaryota</taxon>
        <taxon>Fungi</taxon>
        <taxon>Dikarya</taxon>
        <taxon>Ascomycota</taxon>
        <taxon>Pezizomycotina</taxon>
        <taxon>Sordariomycetes</taxon>
        <taxon>Hypocreomycetidae</taxon>
        <taxon>Hypocreales</taxon>
        <taxon>Stachybotryaceae</taxon>
        <taxon>Stachybotrys</taxon>
    </lineage>
</organism>
<dbReference type="GO" id="GO:0030170">
    <property type="term" value="F:pyridoxal phosphate binding"/>
    <property type="evidence" value="ECO:0007669"/>
    <property type="project" value="InterPro"/>
</dbReference>
<dbReference type="GO" id="GO:0005737">
    <property type="term" value="C:cytoplasm"/>
    <property type="evidence" value="ECO:0007669"/>
    <property type="project" value="TreeGrafter"/>
</dbReference>
<evidence type="ECO:0000256" key="5">
    <source>
        <dbReference type="ARBA" id="ARBA00023239"/>
    </source>
</evidence>
<accession>A0A8K0SYV7</accession>
<comment type="cofactor">
    <cofactor evidence="1 6 7">
        <name>pyridoxal 5'-phosphate</name>
        <dbReference type="ChEBI" id="CHEBI:597326"/>
    </cofactor>
</comment>
<comment type="similarity">
    <text evidence="2 7">Belongs to the group II decarboxylase family.</text>
</comment>
<dbReference type="InterPro" id="IPR010977">
    <property type="entry name" value="Aromatic_deC"/>
</dbReference>
<keyword evidence="4 6" id="KW-0663">Pyridoxal phosphate</keyword>
<dbReference type="AlphaFoldDB" id="A0A8K0SYV7"/>
<feature type="modified residue" description="N6-(pyridoxal phosphate)lysine" evidence="6">
    <location>
        <position position="310"/>
    </location>
</feature>
<dbReference type="OrthoDB" id="2161780at2759"/>
<dbReference type="Gene3D" id="3.90.1150.170">
    <property type="match status" value="1"/>
</dbReference>
<gene>
    <name evidence="8" type="ORF">B0I35DRAFT_425373</name>
</gene>
<dbReference type="InterPro" id="IPR002129">
    <property type="entry name" value="PyrdxlP-dep_de-COase"/>
</dbReference>
<dbReference type="Gene3D" id="3.90.1150.10">
    <property type="entry name" value="Aspartate Aminotransferase, domain 1"/>
    <property type="match status" value="1"/>
</dbReference>
<dbReference type="InterPro" id="IPR015422">
    <property type="entry name" value="PyrdxlP-dep_Trfase_small"/>
</dbReference>